<dbReference type="SMART" id="SM00240">
    <property type="entry name" value="FHA"/>
    <property type="match status" value="1"/>
</dbReference>
<feature type="region of interest" description="Disordered" evidence="1">
    <location>
        <begin position="554"/>
        <end position="605"/>
    </location>
</feature>
<proteinExistence type="predicted"/>
<dbReference type="EMBL" id="CDMY01000281">
    <property type="protein sequence ID" value="CEL99465.1"/>
    <property type="molecule type" value="Genomic_DNA"/>
</dbReference>
<dbReference type="InterPro" id="IPR008984">
    <property type="entry name" value="SMAD_FHA_dom_sf"/>
</dbReference>
<accession>A0A0G4EPC0</accession>
<evidence type="ECO:0000313" key="3">
    <source>
        <dbReference type="EMBL" id="CEL99465.1"/>
    </source>
</evidence>
<evidence type="ECO:0000256" key="1">
    <source>
        <dbReference type="SAM" id="MobiDB-lite"/>
    </source>
</evidence>
<feature type="region of interest" description="Disordered" evidence="1">
    <location>
        <begin position="1476"/>
        <end position="1504"/>
    </location>
</feature>
<evidence type="ECO:0000313" key="4">
    <source>
        <dbReference type="Proteomes" id="UP000041254"/>
    </source>
</evidence>
<feature type="compositionally biased region" description="Basic and acidic residues" evidence="1">
    <location>
        <begin position="253"/>
        <end position="265"/>
    </location>
</feature>
<feature type="compositionally biased region" description="Pro residues" evidence="1">
    <location>
        <begin position="479"/>
        <end position="488"/>
    </location>
</feature>
<dbReference type="InterPro" id="IPR018247">
    <property type="entry name" value="EF_Hand_1_Ca_BS"/>
</dbReference>
<dbReference type="Gene3D" id="2.60.200.20">
    <property type="match status" value="1"/>
</dbReference>
<dbReference type="VEuPathDB" id="CryptoDB:Vbra_12575"/>
<dbReference type="Pfam" id="PF00498">
    <property type="entry name" value="FHA"/>
    <property type="match status" value="1"/>
</dbReference>
<evidence type="ECO:0000259" key="2">
    <source>
        <dbReference type="PROSITE" id="PS50006"/>
    </source>
</evidence>
<feature type="region of interest" description="Disordered" evidence="1">
    <location>
        <begin position="243"/>
        <end position="265"/>
    </location>
</feature>
<feature type="region of interest" description="Disordered" evidence="1">
    <location>
        <begin position="456"/>
        <end position="525"/>
    </location>
</feature>
<feature type="compositionally biased region" description="Acidic residues" evidence="1">
    <location>
        <begin position="1667"/>
        <end position="1676"/>
    </location>
</feature>
<keyword evidence="4" id="KW-1185">Reference proteome</keyword>
<sequence length="1676" mass="185276">MAVMLEFRRWDPREFAASRSPAGVEREEAQPVLTLPLHDFSGVTVGRSLPFPPKQRPAGCVALAHWSVSVTHAFIRVLPWPDEQGFIGEIMDLASANGTYVDGYRLEPHSPWPLKEGSIVRFGGCPLIASLKVDSHPSAHQSECEYVLTFGSPSGSFSSTRKRKRSRGLQAIRGAAGRGCGSRSESDDSGAGGRTMRLSQSEKTLVSPVHRGLMQRRHRFVAAPERFPPLPPTVLSSFFSPPLQNAFQPPQEAKGDQAGRPEEDEKAGMIVDRKDEISGIPSEFLRHVLLQGLSHLTVERHMKTLPDVLGIHAPAMALPGAMSLKWPPPSKPATDRSRLIATREDAVMLRRVLRLWRTALENNAPQVPSLQEAMDTNDASGVSLAELKGAAEYLQQFETLQMGVFGELKRQVTAHDRERGRVVGELAQLSLSILQQYDALLDTSVQYCEYLESRLTTTSVPPEDDLSPASGAEPHLSAPLPPPSPPLTPVSQQQRQEQQQQPPTPGKSVMQSSSKGKAKGKERRSVLFSSAMDAAAAEGFGDGAVSMSFPMPSGEEWGSLAQQDDMASSHRSSRKSGDLVGQASAKRSLRLPEPDEDSLVFTEEPSQRSIVVGDVGTSVTVSQAGEGAVFGNDDFEAPEKLSFANVTQQSTRLTKKMTMHLESVSSRIDTLMTELSKAKVYDEDEEETEHAEERETHRSGKTPPLAADAGMAAAPAAIEKAHFDKYQMREILRKKGVQLRHPGLQHATGKLMSAVSEWHMPSIDERVKVLEADAVQLWRRCEGYEMKYLTDFLTELEVKEIGSSKTLLRDFVSRCDVRIMRKLLTDMQWPRPPIFDDARDLLDSIGLQIFQKFDDDEDGILASDDFEELCTRLRDVVQIVYPRFALTREMIHNLRTQLESQYNHGLSRGMIDAILQEVCLLVRFVSTGLSRVDQAREDDLGETEELFKRLKGDDKARLLGFSVVRRVVILLREQLQRLLPVDMSIQWLESIENGLTFSEAYDLFSPFVRLRRLLLEGYGMPCKATQVSELEIDDGVQAEHKRSMQEVKAKPGSAKVDLFEDAATKAISWLNPTPLWSLQKMLDVISAVWFDKILADTLADLQNSPRLSIHDFLIDFVACRVLTPMATERQLAVLIANALTHKDSHLRVRLFLKLLGMLEETPVGLIDFVLSALAEIQPLVLDREEGKLFPSRQNACLLLEHGKEVAAKVMSSNQSSHKWMKLSDAGLQLLTRKIDAVRSTMRIAGEKTTVIDVDELLSVLSSTWLSERDRRRTLLAALFTSGPQDESINAGSDVRELAFAISLLKAPKPDAAQRAAERRASVVAASVASRRRSSAVVAAEQLWSDLPTWSHAEWPTVSRALQIYREALARHIFDLKGKGEPLAAKPTVSVLHLADALLDVDSDLTCLEARVPELPSSELVEQFEAAWNQSKSLFNDHIGMLEMRANSDGIGMPGDFVKDNIRRLRSRMTRAQKLLDATSRSRQVSPARDTRLLPFPPRPAEDKQGGKFFQLIQDALWAESQGLHTAEGEQKMEELRRAAAAMEQEAAPSLYFTNALLQKDLEGFAAQIPDYGEAKSGNRKQKAASLLRTQLGFLCPAFTLSMHHAVESLAVLTMLKEDQQGFPPSSADGVSHAYGSVSESVGGLDDQSMDATSKRRPAVALPKQGGDDSDSGDSGA</sequence>
<dbReference type="PROSITE" id="PS00018">
    <property type="entry name" value="EF_HAND_1"/>
    <property type="match status" value="1"/>
</dbReference>
<name>A0A0G4EPC0_VITBC</name>
<feature type="compositionally biased region" description="Low complexity" evidence="1">
    <location>
        <begin position="489"/>
        <end position="501"/>
    </location>
</feature>
<dbReference type="PROSITE" id="PS50006">
    <property type="entry name" value="FHA_DOMAIN"/>
    <property type="match status" value="1"/>
</dbReference>
<reference evidence="3 4" key="1">
    <citation type="submission" date="2014-11" db="EMBL/GenBank/DDBJ databases">
        <authorList>
            <person name="Zhu J."/>
            <person name="Qi W."/>
            <person name="Song R."/>
        </authorList>
    </citation>
    <scope>NUCLEOTIDE SEQUENCE [LARGE SCALE GENOMIC DNA]</scope>
</reference>
<protein>
    <recommendedName>
        <fullName evidence="2">FHA domain-containing protein</fullName>
    </recommendedName>
</protein>
<organism evidence="3 4">
    <name type="scientific">Vitrella brassicaformis (strain CCMP3155)</name>
    <dbReference type="NCBI Taxonomy" id="1169540"/>
    <lineage>
        <taxon>Eukaryota</taxon>
        <taxon>Sar</taxon>
        <taxon>Alveolata</taxon>
        <taxon>Colpodellida</taxon>
        <taxon>Vitrellaceae</taxon>
        <taxon>Vitrella</taxon>
    </lineage>
</organism>
<dbReference type="SUPFAM" id="SSF49879">
    <property type="entry name" value="SMAD/FHA domain"/>
    <property type="match status" value="1"/>
</dbReference>
<feature type="region of interest" description="Disordered" evidence="1">
    <location>
        <begin position="1621"/>
        <end position="1676"/>
    </location>
</feature>
<dbReference type="Proteomes" id="UP000041254">
    <property type="component" value="Unassembled WGS sequence"/>
</dbReference>
<feature type="compositionally biased region" description="Polar residues" evidence="1">
    <location>
        <begin position="560"/>
        <end position="570"/>
    </location>
</feature>
<dbReference type="CDD" id="cd00060">
    <property type="entry name" value="FHA"/>
    <property type="match status" value="1"/>
</dbReference>
<feature type="region of interest" description="Disordered" evidence="1">
    <location>
        <begin position="154"/>
        <end position="206"/>
    </location>
</feature>
<dbReference type="OrthoDB" id="10264376at2759"/>
<feature type="domain" description="FHA" evidence="2">
    <location>
        <begin position="43"/>
        <end position="106"/>
    </location>
</feature>
<feature type="region of interest" description="Disordered" evidence="1">
    <location>
        <begin position="679"/>
        <end position="704"/>
    </location>
</feature>
<dbReference type="InParanoid" id="A0A0G4EPC0"/>
<gene>
    <name evidence="3" type="ORF">Vbra_12575</name>
</gene>
<dbReference type="InterPro" id="IPR000253">
    <property type="entry name" value="FHA_dom"/>
</dbReference>